<protein>
    <recommendedName>
        <fullName evidence="6">Probable transcriptional regulatory protein CAXC1_310037</fullName>
    </recommendedName>
</protein>
<evidence type="ECO:0000259" key="8">
    <source>
        <dbReference type="Pfam" id="PF01709"/>
    </source>
</evidence>
<evidence type="ECO:0000256" key="5">
    <source>
        <dbReference type="ARBA" id="ARBA00023163"/>
    </source>
</evidence>
<evidence type="ECO:0000256" key="2">
    <source>
        <dbReference type="ARBA" id="ARBA00022490"/>
    </source>
</evidence>
<comment type="subcellular location">
    <subcellularLocation>
        <location evidence="6">Cytoplasm</location>
    </subcellularLocation>
</comment>
<comment type="similarity">
    <text evidence="1 6">Belongs to the TACO1 family.</text>
</comment>
<evidence type="ECO:0000313" key="10">
    <source>
        <dbReference type="EMBL" id="CAK8163195.1"/>
    </source>
</evidence>
<dbReference type="PANTHER" id="PTHR12532:SF11">
    <property type="match status" value="1"/>
</dbReference>
<dbReference type="SUPFAM" id="SSF75625">
    <property type="entry name" value="YebC-like"/>
    <property type="match status" value="1"/>
</dbReference>
<evidence type="ECO:0000256" key="4">
    <source>
        <dbReference type="ARBA" id="ARBA00023125"/>
    </source>
</evidence>
<dbReference type="Pfam" id="PF20772">
    <property type="entry name" value="TACO1_YebC_N"/>
    <property type="match status" value="1"/>
</dbReference>
<dbReference type="PANTHER" id="PTHR12532">
    <property type="entry name" value="TRANSLATIONAL ACTIVATOR OF CYTOCHROME C OXIDASE 1"/>
    <property type="match status" value="1"/>
</dbReference>
<keyword evidence="3 6" id="KW-0805">Transcription regulation</keyword>
<dbReference type="RefSeq" id="WP_338364190.1">
    <property type="nucleotide sequence ID" value="NZ_CAWVOK010000024.1"/>
</dbReference>
<feature type="domain" description="TACO1/YebC-like N-terminal" evidence="9">
    <location>
        <begin position="5"/>
        <end position="75"/>
    </location>
</feature>
<gene>
    <name evidence="10" type="ORF">CAXC1_310037</name>
</gene>
<accession>A0ABM9N8E1</accession>
<evidence type="ECO:0000259" key="9">
    <source>
        <dbReference type="Pfam" id="PF20772"/>
    </source>
</evidence>
<evidence type="ECO:0000256" key="1">
    <source>
        <dbReference type="ARBA" id="ARBA00008724"/>
    </source>
</evidence>
<dbReference type="EMBL" id="CAWVOK010000024">
    <property type="protein sequence ID" value="CAK8163195.1"/>
    <property type="molecule type" value="Genomic_DNA"/>
</dbReference>
<dbReference type="Gene3D" id="3.30.70.980">
    <property type="match status" value="2"/>
</dbReference>
<keyword evidence="5 6" id="KW-0804">Transcription</keyword>
<dbReference type="Gene3D" id="1.10.10.200">
    <property type="match status" value="1"/>
</dbReference>
<dbReference type="InterPro" id="IPR002876">
    <property type="entry name" value="Transcrip_reg_TACO1-like"/>
</dbReference>
<dbReference type="Proteomes" id="UP001314181">
    <property type="component" value="Unassembled WGS sequence"/>
</dbReference>
<dbReference type="InterPro" id="IPR049083">
    <property type="entry name" value="TACO1_YebC_N"/>
</dbReference>
<name>A0ABM9N8E1_9RICK</name>
<dbReference type="InterPro" id="IPR026564">
    <property type="entry name" value="Transcrip_reg_TACO1-like_dom3"/>
</dbReference>
<dbReference type="HAMAP" id="MF_00693">
    <property type="entry name" value="Transcrip_reg_TACO1"/>
    <property type="match status" value="1"/>
</dbReference>
<keyword evidence="2 6" id="KW-0963">Cytoplasm</keyword>
<dbReference type="InterPro" id="IPR017856">
    <property type="entry name" value="Integrase-like_N"/>
</dbReference>
<dbReference type="InterPro" id="IPR029072">
    <property type="entry name" value="YebC-like"/>
</dbReference>
<dbReference type="NCBIfam" id="NF009044">
    <property type="entry name" value="PRK12378.1"/>
    <property type="match status" value="1"/>
</dbReference>
<evidence type="ECO:0000256" key="6">
    <source>
        <dbReference type="HAMAP-Rule" id="MF_00693"/>
    </source>
</evidence>
<sequence length="248" mass="27700">MAGHSKYANIKHRKAAQDNKRTKHFTKITRLVFVAAKHGGSNVENNPALRLAITKAKHYNLPKDRIDKAIKNATSTSVSENYEEMHYEGYGANGVAIIVHALTDNKNRTASEVRSIFSKFNGNLGIDGSVSHIFNIVGMLKYSNVDNEKIFNVATEANALDVVSNQEININNEEENITKVLCIAKELNSTRMQLTKEFNDPVESSIVWMPQTFVELPLDKADIIIKMINALEDIDDVQSVDSNLKIVE</sequence>
<evidence type="ECO:0000256" key="3">
    <source>
        <dbReference type="ARBA" id="ARBA00023015"/>
    </source>
</evidence>
<evidence type="ECO:0000256" key="7">
    <source>
        <dbReference type="SAM" id="MobiDB-lite"/>
    </source>
</evidence>
<reference evidence="10 11" key="1">
    <citation type="submission" date="2024-01" db="EMBL/GenBank/DDBJ databases">
        <authorList>
            <person name="Kunselman E."/>
        </authorList>
    </citation>
    <scope>NUCLEOTIDE SEQUENCE [LARGE SCALE GENOMIC DNA]</scope>
    <source>
        <strain evidence="10">2 abalone samples</strain>
    </source>
</reference>
<dbReference type="Pfam" id="PF01709">
    <property type="entry name" value="Transcrip_reg"/>
    <property type="match status" value="1"/>
</dbReference>
<comment type="caution">
    <text evidence="10">The sequence shown here is derived from an EMBL/GenBank/DDBJ whole genome shotgun (WGS) entry which is preliminary data.</text>
</comment>
<dbReference type="NCBIfam" id="NF001030">
    <property type="entry name" value="PRK00110.1"/>
    <property type="match status" value="1"/>
</dbReference>
<keyword evidence="11" id="KW-1185">Reference proteome</keyword>
<feature type="region of interest" description="Disordered" evidence="7">
    <location>
        <begin position="1"/>
        <end position="21"/>
    </location>
</feature>
<feature type="domain" description="TACO1/YebC-like second and third" evidence="8">
    <location>
        <begin position="82"/>
        <end position="244"/>
    </location>
</feature>
<dbReference type="NCBIfam" id="TIGR01033">
    <property type="entry name" value="YebC/PmpR family DNA-binding transcriptional regulator"/>
    <property type="match status" value="1"/>
</dbReference>
<dbReference type="InterPro" id="IPR048300">
    <property type="entry name" value="TACO1_YebC-like_2nd/3rd_dom"/>
</dbReference>
<organism evidence="10 11">
    <name type="scientific">Candidatus Xenohaliotis californiensis</name>
    <dbReference type="NCBI Taxonomy" id="84677"/>
    <lineage>
        <taxon>Bacteria</taxon>
        <taxon>Pseudomonadati</taxon>
        <taxon>Pseudomonadota</taxon>
        <taxon>Alphaproteobacteria</taxon>
        <taxon>Rickettsiales</taxon>
        <taxon>Anaplasmataceae</taxon>
        <taxon>Candidatus Xenohaliotis</taxon>
    </lineage>
</organism>
<evidence type="ECO:0000313" key="11">
    <source>
        <dbReference type="Proteomes" id="UP001314181"/>
    </source>
</evidence>
<proteinExistence type="inferred from homology"/>
<keyword evidence="4 6" id="KW-0238">DNA-binding</keyword>